<dbReference type="GO" id="GO:0004300">
    <property type="term" value="F:enoyl-CoA hydratase activity"/>
    <property type="evidence" value="ECO:0007669"/>
    <property type="project" value="UniProtKB-EC"/>
</dbReference>
<dbReference type="InterPro" id="IPR029045">
    <property type="entry name" value="ClpP/crotonase-like_dom_sf"/>
</dbReference>
<name>A0A3M7TXC1_9BACI</name>
<dbReference type="Pfam" id="PF00378">
    <property type="entry name" value="ECH_1"/>
    <property type="match status" value="1"/>
</dbReference>
<dbReference type="GO" id="GO:0006635">
    <property type="term" value="P:fatty acid beta-oxidation"/>
    <property type="evidence" value="ECO:0007669"/>
    <property type="project" value="TreeGrafter"/>
</dbReference>
<comment type="similarity">
    <text evidence="1 3">Belongs to the enoyl-CoA hydratase/isomerase family.</text>
</comment>
<dbReference type="InterPro" id="IPR018376">
    <property type="entry name" value="Enoyl-CoA_hyd/isom_CS"/>
</dbReference>
<dbReference type="Proteomes" id="UP000278746">
    <property type="component" value="Unassembled WGS sequence"/>
</dbReference>
<proteinExistence type="inferred from homology"/>
<dbReference type="AlphaFoldDB" id="A0A3M7TXC1"/>
<dbReference type="EC" id="4.2.1.17" evidence="4"/>
<dbReference type="PANTHER" id="PTHR11941">
    <property type="entry name" value="ENOYL-COA HYDRATASE-RELATED"/>
    <property type="match status" value="1"/>
</dbReference>
<dbReference type="NCBIfam" id="NF005803">
    <property type="entry name" value="PRK07658.1"/>
    <property type="match status" value="1"/>
</dbReference>
<dbReference type="OrthoDB" id="9775794at2"/>
<evidence type="ECO:0000256" key="1">
    <source>
        <dbReference type="ARBA" id="ARBA00005254"/>
    </source>
</evidence>
<gene>
    <name evidence="4" type="ORF">EBO34_10200</name>
</gene>
<evidence type="ECO:0000256" key="2">
    <source>
        <dbReference type="ARBA" id="ARBA00023239"/>
    </source>
</evidence>
<dbReference type="FunFam" id="3.90.226.10:FF:000009">
    <property type="entry name" value="Carnitinyl-CoA dehydratase"/>
    <property type="match status" value="1"/>
</dbReference>
<accession>A0A3M7TXC1</accession>
<evidence type="ECO:0000313" key="5">
    <source>
        <dbReference type="Proteomes" id="UP000278746"/>
    </source>
</evidence>
<organism evidence="4 5">
    <name type="scientific">Alteribacter keqinensis</name>
    <dbReference type="NCBI Taxonomy" id="2483800"/>
    <lineage>
        <taxon>Bacteria</taxon>
        <taxon>Bacillati</taxon>
        <taxon>Bacillota</taxon>
        <taxon>Bacilli</taxon>
        <taxon>Bacillales</taxon>
        <taxon>Bacillaceae</taxon>
        <taxon>Alteribacter</taxon>
    </lineage>
</organism>
<dbReference type="InterPro" id="IPR001753">
    <property type="entry name" value="Enoyl-CoA_hydra/iso"/>
</dbReference>
<dbReference type="EMBL" id="RHIB01000001">
    <property type="protein sequence ID" value="RNA70270.1"/>
    <property type="molecule type" value="Genomic_DNA"/>
</dbReference>
<dbReference type="PROSITE" id="PS00166">
    <property type="entry name" value="ENOYL_COA_HYDRATASE"/>
    <property type="match status" value="1"/>
</dbReference>
<keyword evidence="5" id="KW-1185">Reference proteome</keyword>
<protein>
    <submittedName>
        <fullName evidence="4">Enoyl-CoA hydratase</fullName>
        <ecNumber evidence="4">4.2.1.17</ecNumber>
    </submittedName>
</protein>
<dbReference type="PANTHER" id="PTHR11941:SF175">
    <property type="entry name" value="ENOYL-COA HYDRATASE-RELATED"/>
    <property type="match status" value="1"/>
</dbReference>
<dbReference type="Gene3D" id="3.90.226.10">
    <property type="entry name" value="2-enoyl-CoA Hydratase, Chain A, domain 1"/>
    <property type="match status" value="1"/>
</dbReference>
<sequence>MSDYQYLAVSKENKIGYITLQHPPANALSQPIFLELDDVLDKLEHDEEVKVIVVHGEGRFFAAGADIKEFTTVDSGGAFQEMAERGQRVFDKMEAYPKPIIASIHGAALGGGLELAMACHIRFVGDNAKLGLPELQLGLVPGFAGTQRLPKLVGKSKATQMLLTSDPVTGKEAVALGLADASFDDESVLEETKALAAKIASKGAVAVRYALELIRLAGHSEADGASQEAKRFGDVSQTEDAKEGIDAFLNKRKPVFNDR</sequence>
<keyword evidence="2 4" id="KW-0456">Lyase</keyword>
<comment type="caution">
    <text evidence="4">The sequence shown here is derived from an EMBL/GenBank/DDBJ whole genome shotgun (WGS) entry which is preliminary data.</text>
</comment>
<dbReference type="SUPFAM" id="SSF52096">
    <property type="entry name" value="ClpP/crotonase"/>
    <property type="match status" value="1"/>
</dbReference>
<evidence type="ECO:0000256" key="3">
    <source>
        <dbReference type="RuleBase" id="RU003707"/>
    </source>
</evidence>
<dbReference type="CDD" id="cd06558">
    <property type="entry name" value="crotonase-like"/>
    <property type="match status" value="1"/>
</dbReference>
<evidence type="ECO:0000313" key="4">
    <source>
        <dbReference type="EMBL" id="RNA70270.1"/>
    </source>
</evidence>
<dbReference type="RefSeq" id="WP_122897891.1">
    <property type="nucleotide sequence ID" value="NZ_RHIB01000001.1"/>
</dbReference>
<reference evidence="4 5" key="1">
    <citation type="submission" date="2018-10" db="EMBL/GenBank/DDBJ databases">
        <title>Bacillus Keqinensis sp. nov., a moderately halophilic bacterium isolated from a saline-alkaline lake.</title>
        <authorList>
            <person name="Wang H."/>
        </authorList>
    </citation>
    <scope>NUCLEOTIDE SEQUENCE [LARGE SCALE GENOMIC DNA]</scope>
    <source>
        <strain evidence="4 5">KQ-3</strain>
    </source>
</reference>